<name>X0WV05_9ZZZZ</name>
<proteinExistence type="predicted"/>
<dbReference type="AlphaFoldDB" id="X0WV05"/>
<feature type="compositionally biased region" description="Polar residues" evidence="1">
    <location>
        <begin position="64"/>
        <end position="74"/>
    </location>
</feature>
<gene>
    <name evidence="2" type="ORF">S01H1_70601</name>
</gene>
<evidence type="ECO:0000313" key="2">
    <source>
        <dbReference type="EMBL" id="GAG34829.1"/>
    </source>
</evidence>
<evidence type="ECO:0000256" key="1">
    <source>
        <dbReference type="SAM" id="MobiDB-lite"/>
    </source>
</evidence>
<dbReference type="EMBL" id="BARS01046959">
    <property type="protein sequence ID" value="GAG34829.1"/>
    <property type="molecule type" value="Genomic_DNA"/>
</dbReference>
<comment type="caution">
    <text evidence="2">The sequence shown here is derived from an EMBL/GenBank/DDBJ whole genome shotgun (WGS) entry which is preliminary data.</text>
</comment>
<feature type="region of interest" description="Disordered" evidence="1">
    <location>
        <begin position="64"/>
        <end position="88"/>
    </location>
</feature>
<sequence length="88" mass="9547">MSQKLQRYLSVQRAKGQAPNPLLLAKMLREDVSARPVNAPGGEAPNPLLMSEVSRKDIIERAVASSQEPESLQALNAKRRKLVSAPGS</sequence>
<reference evidence="2" key="1">
    <citation type="journal article" date="2014" name="Front. Microbiol.">
        <title>High frequency of phylogenetically diverse reductive dehalogenase-homologous genes in deep subseafloor sedimentary metagenomes.</title>
        <authorList>
            <person name="Kawai M."/>
            <person name="Futagami T."/>
            <person name="Toyoda A."/>
            <person name="Takaki Y."/>
            <person name="Nishi S."/>
            <person name="Hori S."/>
            <person name="Arai W."/>
            <person name="Tsubouchi T."/>
            <person name="Morono Y."/>
            <person name="Uchiyama I."/>
            <person name="Ito T."/>
            <person name="Fujiyama A."/>
            <person name="Inagaki F."/>
            <person name="Takami H."/>
        </authorList>
    </citation>
    <scope>NUCLEOTIDE SEQUENCE</scope>
    <source>
        <strain evidence="2">Expedition CK06-06</strain>
    </source>
</reference>
<organism evidence="2">
    <name type="scientific">marine sediment metagenome</name>
    <dbReference type="NCBI Taxonomy" id="412755"/>
    <lineage>
        <taxon>unclassified sequences</taxon>
        <taxon>metagenomes</taxon>
        <taxon>ecological metagenomes</taxon>
    </lineage>
</organism>
<accession>X0WV05</accession>
<feature type="non-terminal residue" evidence="2">
    <location>
        <position position="88"/>
    </location>
</feature>
<protein>
    <submittedName>
        <fullName evidence="2">Uncharacterized protein</fullName>
    </submittedName>
</protein>